<evidence type="ECO:0000313" key="1">
    <source>
        <dbReference type="EMBL" id="SFK11232.1"/>
    </source>
</evidence>
<dbReference type="InterPro" id="IPR043148">
    <property type="entry name" value="TagF_C"/>
</dbReference>
<proteinExistence type="predicted"/>
<name>A0A1I3WUS2_9RHOB</name>
<dbReference type="Proteomes" id="UP000199630">
    <property type="component" value="Unassembled WGS sequence"/>
</dbReference>
<organism evidence="1 2">
    <name type="scientific">Celeribacter neptunius</name>
    <dbReference type="NCBI Taxonomy" id="588602"/>
    <lineage>
        <taxon>Bacteria</taxon>
        <taxon>Pseudomonadati</taxon>
        <taxon>Pseudomonadota</taxon>
        <taxon>Alphaproteobacteria</taxon>
        <taxon>Rhodobacterales</taxon>
        <taxon>Roseobacteraceae</taxon>
        <taxon>Celeribacter</taxon>
    </lineage>
</organism>
<dbReference type="InterPro" id="IPR007833">
    <property type="entry name" value="Capsule_polysaccharide_synth"/>
</dbReference>
<dbReference type="Gene3D" id="3.40.50.12580">
    <property type="match status" value="1"/>
</dbReference>
<sequence>MGTVAKDRQMITYLKGFSKKKDSFMSSVAQADGGGRALWTIPLSLRDFPETEARVAAALKVAKRQPKGAAGRRLKRLLIRLQYNGSRRYFARHSGTLALCWNGMTGSRRVFMEGARDAGVSKLHAELAPFPGRMQLDHTGVNARGSLPRDPRFYLSWAEGRPERLGEGWRALGANLTARASRRSDVGQVSGEDLAGEKFLFVPLQVPNDSQITMFSGWVGSVENMLAVLAEVSKSLPDGWHIRIKEHPSAKTSLAEPLAQAVATSKGRLIVDNLTDTFEQVRASRGVITINSSVGLQAFFYDKPVITLGEAFFVLPGLVCSAAGIGDLAQLMEEAESLSFDASLRAAFMSYLDEVHFPRVSVDPDSAVRIDENAAKMRIQAARAGLGH</sequence>
<keyword evidence="2" id="KW-1185">Reference proteome</keyword>
<dbReference type="EMBL" id="FORH01000009">
    <property type="protein sequence ID" value="SFK11232.1"/>
    <property type="molecule type" value="Genomic_DNA"/>
</dbReference>
<evidence type="ECO:0000313" key="2">
    <source>
        <dbReference type="Proteomes" id="UP000199630"/>
    </source>
</evidence>
<dbReference type="STRING" id="588602.SAMN04487991_3858"/>
<dbReference type="GO" id="GO:0000271">
    <property type="term" value="P:polysaccharide biosynthetic process"/>
    <property type="evidence" value="ECO:0007669"/>
    <property type="project" value="InterPro"/>
</dbReference>
<dbReference type="AlphaFoldDB" id="A0A1I3WUS2"/>
<protein>
    <submittedName>
        <fullName evidence="1">Capsular polysaccharide export protein</fullName>
    </submittedName>
</protein>
<dbReference type="Pfam" id="PF05159">
    <property type="entry name" value="Capsule_synth"/>
    <property type="match status" value="1"/>
</dbReference>
<dbReference type="GO" id="GO:0015774">
    <property type="term" value="P:polysaccharide transport"/>
    <property type="evidence" value="ECO:0007669"/>
    <property type="project" value="InterPro"/>
</dbReference>
<reference evidence="2" key="1">
    <citation type="submission" date="2016-10" db="EMBL/GenBank/DDBJ databases">
        <authorList>
            <person name="Varghese N."/>
            <person name="Submissions S."/>
        </authorList>
    </citation>
    <scope>NUCLEOTIDE SEQUENCE [LARGE SCALE GENOMIC DNA]</scope>
    <source>
        <strain evidence="2">DSM 26471</strain>
    </source>
</reference>
<gene>
    <name evidence="1" type="ORF">SAMN04487991_3858</name>
</gene>
<accession>A0A1I3WUS2</accession>